<dbReference type="GeneID" id="107272817"/>
<dbReference type="RefSeq" id="XP_024945880.1">
    <property type="nucleotide sequence ID" value="XM_025090112.1"/>
</dbReference>
<dbReference type="GO" id="GO:0004519">
    <property type="term" value="F:endonuclease activity"/>
    <property type="evidence" value="ECO:0007669"/>
    <property type="project" value="UniProtKB-KW"/>
</dbReference>
<dbReference type="InterPro" id="IPR043128">
    <property type="entry name" value="Rev_trsase/Diguanyl_cyclase"/>
</dbReference>
<protein>
    <recommendedName>
        <fullName evidence="1">RNA-directed DNA polymerase</fullName>
        <ecNumber evidence="1">2.7.7.49</ecNumber>
    </recommendedName>
</protein>
<keyword evidence="3" id="KW-0808">Transferase</keyword>
<dbReference type="PANTHER" id="PTHR37984">
    <property type="entry name" value="PROTEIN CBG26694"/>
    <property type="match status" value="1"/>
</dbReference>
<dbReference type="GO" id="GO:0006508">
    <property type="term" value="P:proteolysis"/>
    <property type="evidence" value="ECO:0007669"/>
    <property type="project" value="UniProtKB-KW"/>
</dbReference>
<evidence type="ECO:0000259" key="11">
    <source>
        <dbReference type="PROSITE" id="PS50878"/>
    </source>
</evidence>
<evidence type="ECO:0000256" key="10">
    <source>
        <dbReference type="SAM" id="MobiDB-lite"/>
    </source>
</evidence>
<reference evidence="13" key="1">
    <citation type="submission" date="2025-08" db="UniProtKB">
        <authorList>
            <consortium name="RefSeq"/>
        </authorList>
    </citation>
    <scope>IDENTIFICATION</scope>
</reference>
<dbReference type="AlphaFoldDB" id="A0AAJ7RRP6"/>
<dbReference type="SUPFAM" id="SSF56672">
    <property type="entry name" value="DNA/RNA polymerases"/>
    <property type="match status" value="1"/>
</dbReference>
<evidence type="ECO:0000256" key="9">
    <source>
        <dbReference type="ARBA" id="ARBA00023268"/>
    </source>
</evidence>
<accession>A0AAJ7RRP6</accession>
<dbReference type="Pfam" id="PF23055">
    <property type="entry name" value="DUF7041"/>
    <property type="match status" value="1"/>
</dbReference>
<dbReference type="Gene3D" id="3.10.10.10">
    <property type="entry name" value="HIV Type 1 Reverse Transcriptase, subunit A, domain 1"/>
    <property type="match status" value="1"/>
</dbReference>
<keyword evidence="4" id="KW-0548">Nucleotidyltransferase</keyword>
<dbReference type="CDD" id="cd01647">
    <property type="entry name" value="RT_LTR"/>
    <property type="match status" value="1"/>
</dbReference>
<keyword evidence="5" id="KW-0540">Nuclease</keyword>
<sequence>MPSGKTCTLTAAACPDDEMGNSFWTPIPKDDCHYKRYTVLFEGRATLLQNNSTTVSRYNKEIYTLNQEDFTFALAKRGERKICGYTLIETEHPKLFIVDSRADGTFAKKTSIDTTNMDIFTLQQVMESALVLAVVAPDEFAKTIMVHSGYMVVAAGELIHIIKCIPVEVKIRHTTTCYQQLSVFRGNSSYFVTPRTHMLLSTGTEIDCNDIVPPMYLINDICQQPLAMDPQEIEANEFRNVKVPSFWKHKPKLWFVQLESQFTLYRVRSDEVKYSTVVSHLGDEIMSVIEDILESPSDQDKYQHLKKVLIQRFTESQEVQLRKLFSGLELDNVQKLLAVVEDVELNKLAEVANKAMERANTPFVTVVDDNKDPAPSYVADLSKRIDDLTLLVTKLADQSGNRPNSGNSTPSEVDKLSEIKDVIEAFTKRQRTNQSTNPHNKQRSRSRSRDNTEGLCYYHRKFGLLPRHLAGRTSVKPTKTQLYAANSSPIATHGTRTLSLNLGLRRKLSWVFIIANVTKPILGADFIHHYGLLIDLKGTISASADLTVRTIASHIPFNDLLREFKAVTRPVQFTGDTKHGVQHHIDTKGPPVTERARRLTGEKVKAAKADFEFMLKQGICRPSKSPWASPFHLARKKSGEWRSCGDYRRLNAVTLPDKYPISHLHDFSHRLRGCRIFTTLDLTRAYHQIPVVEIDRPKTAVITPFGLFEFNVMTFGLCNAAQSFQRFTDAVLRGIDCCFCYVDDIIIASKDEQEHRQHLRQVFKRLQQYGLSINIAKCVFGATSVQYLGFMVDQHGTRPLDERVAAIKQYKKPTTVSELRRFLGIVNFSRRFVRNAAETQAPLNAYLVGAKKKDKLSIEWNPTTERAFEECKNQMAHTTLLAHPTEDAMLALHTDASDTAMGAVLEQLVDDTWEPLGFFSKKLSNA</sequence>
<dbReference type="FunFam" id="3.10.10.10:FF:000007">
    <property type="entry name" value="Retrovirus-related Pol polyprotein from transposon 17.6-like Protein"/>
    <property type="match status" value="1"/>
</dbReference>
<dbReference type="InterPro" id="IPR041577">
    <property type="entry name" value="RT_RNaseH_2"/>
</dbReference>
<name>A0AAJ7RRP6_CEPCN</name>
<dbReference type="Pfam" id="PF17919">
    <property type="entry name" value="RT_RNaseH_2"/>
    <property type="match status" value="1"/>
</dbReference>
<feature type="region of interest" description="Disordered" evidence="10">
    <location>
        <begin position="427"/>
        <end position="451"/>
    </location>
</feature>
<evidence type="ECO:0000256" key="7">
    <source>
        <dbReference type="ARBA" id="ARBA00022801"/>
    </source>
</evidence>
<dbReference type="EC" id="2.7.7.49" evidence="1"/>
<dbReference type="Pfam" id="PF00078">
    <property type="entry name" value="RVT_1"/>
    <property type="match status" value="1"/>
</dbReference>
<dbReference type="GO" id="GO:0003964">
    <property type="term" value="F:RNA-directed DNA polymerase activity"/>
    <property type="evidence" value="ECO:0007669"/>
    <property type="project" value="UniProtKB-KW"/>
</dbReference>
<gene>
    <name evidence="13" type="primary">LOC107272817</name>
</gene>
<evidence type="ECO:0000256" key="5">
    <source>
        <dbReference type="ARBA" id="ARBA00022722"/>
    </source>
</evidence>
<evidence type="ECO:0000256" key="2">
    <source>
        <dbReference type="ARBA" id="ARBA00022670"/>
    </source>
</evidence>
<dbReference type="InterPro" id="IPR055469">
    <property type="entry name" value="DUF7041"/>
</dbReference>
<evidence type="ECO:0000256" key="8">
    <source>
        <dbReference type="ARBA" id="ARBA00022918"/>
    </source>
</evidence>
<keyword evidence="6" id="KW-0255">Endonuclease</keyword>
<dbReference type="InterPro" id="IPR050951">
    <property type="entry name" value="Retrovirus_Pol_polyprotein"/>
</dbReference>
<dbReference type="GO" id="GO:0008233">
    <property type="term" value="F:peptidase activity"/>
    <property type="evidence" value="ECO:0007669"/>
    <property type="project" value="UniProtKB-KW"/>
</dbReference>
<dbReference type="InterPro" id="IPR043502">
    <property type="entry name" value="DNA/RNA_pol_sf"/>
</dbReference>
<proteinExistence type="predicted"/>
<dbReference type="Gene3D" id="3.30.70.270">
    <property type="match status" value="2"/>
</dbReference>
<dbReference type="Proteomes" id="UP000694920">
    <property type="component" value="Unplaced"/>
</dbReference>
<feature type="domain" description="Reverse transcriptase" evidence="11">
    <location>
        <begin position="615"/>
        <end position="792"/>
    </location>
</feature>
<dbReference type="PANTHER" id="PTHR37984:SF5">
    <property type="entry name" value="PROTEIN NYNRIN-LIKE"/>
    <property type="match status" value="1"/>
</dbReference>
<keyword evidence="12" id="KW-1185">Reference proteome</keyword>
<keyword evidence="9" id="KW-0511">Multifunctional enzyme</keyword>
<dbReference type="KEGG" id="ccin:107272817"/>
<keyword evidence="2" id="KW-0645">Protease</keyword>
<dbReference type="PROSITE" id="PS50878">
    <property type="entry name" value="RT_POL"/>
    <property type="match status" value="1"/>
</dbReference>
<keyword evidence="8" id="KW-0695">RNA-directed DNA polymerase</keyword>
<dbReference type="FunFam" id="3.30.70.270:FF:000020">
    <property type="entry name" value="Transposon Tf2-6 polyprotein-like Protein"/>
    <property type="match status" value="1"/>
</dbReference>
<evidence type="ECO:0000256" key="3">
    <source>
        <dbReference type="ARBA" id="ARBA00022679"/>
    </source>
</evidence>
<dbReference type="InterPro" id="IPR000477">
    <property type="entry name" value="RT_dom"/>
</dbReference>
<evidence type="ECO:0000256" key="1">
    <source>
        <dbReference type="ARBA" id="ARBA00012493"/>
    </source>
</evidence>
<evidence type="ECO:0000256" key="4">
    <source>
        <dbReference type="ARBA" id="ARBA00022695"/>
    </source>
</evidence>
<evidence type="ECO:0000313" key="13">
    <source>
        <dbReference type="RefSeq" id="XP_024945880.1"/>
    </source>
</evidence>
<evidence type="ECO:0000313" key="12">
    <source>
        <dbReference type="Proteomes" id="UP000694920"/>
    </source>
</evidence>
<dbReference type="Pfam" id="PF24664">
    <property type="entry name" value="Monjiviricetes_fusion"/>
    <property type="match status" value="2"/>
</dbReference>
<organism evidence="12 13">
    <name type="scientific">Cephus cinctus</name>
    <name type="common">Wheat stem sawfly</name>
    <dbReference type="NCBI Taxonomy" id="211228"/>
    <lineage>
        <taxon>Eukaryota</taxon>
        <taxon>Metazoa</taxon>
        <taxon>Ecdysozoa</taxon>
        <taxon>Arthropoda</taxon>
        <taxon>Hexapoda</taxon>
        <taxon>Insecta</taxon>
        <taxon>Pterygota</taxon>
        <taxon>Neoptera</taxon>
        <taxon>Endopterygota</taxon>
        <taxon>Hymenoptera</taxon>
        <taxon>Cephoidea</taxon>
        <taxon>Cephidae</taxon>
        <taxon>Cephus</taxon>
    </lineage>
</organism>
<keyword evidence="7" id="KW-0378">Hydrolase</keyword>
<evidence type="ECO:0000256" key="6">
    <source>
        <dbReference type="ARBA" id="ARBA00022759"/>
    </source>
</evidence>